<reference evidence="3" key="2">
    <citation type="journal article" date="2023" name="IMA Fungus">
        <title>Comparative genomic study of the Penicillium genus elucidates a diverse pangenome and 15 lateral gene transfer events.</title>
        <authorList>
            <person name="Petersen C."/>
            <person name="Sorensen T."/>
            <person name="Nielsen M.R."/>
            <person name="Sondergaard T.E."/>
            <person name="Sorensen J.L."/>
            <person name="Fitzpatrick D.A."/>
            <person name="Frisvad J.C."/>
            <person name="Nielsen K.L."/>
        </authorList>
    </citation>
    <scope>NUCLEOTIDE SEQUENCE</scope>
    <source>
        <strain evidence="3">IBT 30728</strain>
    </source>
</reference>
<evidence type="ECO:0000256" key="1">
    <source>
        <dbReference type="SAM" id="MobiDB-lite"/>
    </source>
</evidence>
<keyword evidence="2" id="KW-0812">Transmembrane</keyword>
<accession>A0A9X0BMX8</accession>
<name>A0A9X0BMX8_9EURO</name>
<evidence type="ECO:0000313" key="4">
    <source>
        <dbReference type="Proteomes" id="UP001148312"/>
    </source>
</evidence>
<protein>
    <recommendedName>
        <fullName evidence="5">Mid2 domain-containing protein</fullName>
    </recommendedName>
</protein>
<dbReference type="AlphaFoldDB" id="A0A9X0BMX8"/>
<feature type="compositionally biased region" description="Polar residues" evidence="1">
    <location>
        <begin position="61"/>
        <end position="80"/>
    </location>
</feature>
<keyword evidence="2" id="KW-0472">Membrane</keyword>
<feature type="region of interest" description="Disordered" evidence="1">
    <location>
        <begin position="60"/>
        <end position="82"/>
    </location>
</feature>
<feature type="transmembrane region" description="Helical" evidence="2">
    <location>
        <begin position="243"/>
        <end position="264"/>
    </location>
</feature>
<dbReference type="Proteomes" id="UP001148312">
    <property type="component" value="Unassembled WGS sequence"/>
</dbReference>
<evidence type="ECO:0000313" key="3">
    <source>
        <dbReference type="EMBL" id="KAJ5475004.1"/>
    </source>
</evidence>
<reference evidence="3" key="1">
    <citation type="submission" date="2022-12" db="EMBL/GenBank/DDBJ databases">
        <authorList>
            <person name="Petersen C."/>
        </authorList>
    </citation>
    <scope>NUCLEOTIDE SEQUENCE</scope>
    <source>
        <strain evidence="3">IBT 30728</strain>
    </source>
</reference>
<comment type="caution">
    <text evidence="3">The sequence shown here is derived from an EMBL/GenBank/DDBJ whole genome shotgun (WGS) entry which is preliminary data.</text>
</comment>
<gene>
    <name evidence="3" type="ORF">N7539_008070</name>
</gene>
<dbReference type="GeneID" id="81627920"/>
<proteinExistence type="predicted"/>
<sequence>MTTFVKSPISAILASTIPTQSSYSVFIAILTPTNEVTNSVGDATSLLVIGAYESEHVPTISMHNSTGRPATKPSVLSSRPSAIEGPATIPTSLAATGVEKTSSVPPVTTSGSRNMMLHISATNITTTSGFTSTDSLSLDIATPTSKTAHVSTVLDSVPIAHTTIASDTASSFPAATASTVSPMLSGKYTTITVSKFIVSTSQSPANPSTSTGNSKDDDHPDGTGGLGNTDGSANTAGANGSSAGIGVGVVVGAIAYGAGMFWIARHYRRRRRLRRHGILTSGEGNFGTAIKPPNSEIGRSTRPLYPRQKISAPLESGNSLGW</sequence>
<feature type="region of interest" description="Disordered" evidence="1">
    <location>
        <begin position="200"/>
        <end position="234"/>
    </location>
</feature>
<keyword evidence="4" id="KW-1185">Reference proteome</keyword>
<dbReference type="RefSeq" id="XP_056786762.1">
    <property type="nucleotide sequence ID" value="XM_056937670.1"/>
</dbReference>
<keyword evidence="2" id="KW-1133">Transmembrane helix</keyword>
<feature type="compositionally biased region" description="Polar residues" evidence="1">
    <location>
        <begin position="200"/>
        <end position="213"/>
    </location>
</feature>
<evidence type="ECO:0008006" key="5">
    <source>
        <dbReference type="Google" id="ProtNLM"/>
    </source>
</evidence>
<dbReference type="EMBL" id="JAPWDQ010000012">
    <property type="protein sequence ID" value="KAJ5475004.1"/>
    <property type="molecule type" value="Genomic_DNA"/>
</dbReference>
<organism evidence="3 4">
    <name type="scientific">Penicillium diatomitis</name>
    <dbReference type="NCBI Taxonomy" id="2819901"/>
    <lineage>
        <taxon>Eukaryota</taxon>
        <taxon>Fungi</taxon>
        <taxon>Dikarya</taxon>
        <taxon>Ascomycota</taxon>
        <taxon>Pezizomycotina</taxon>
        <taxon>Eurotiomycetes</taxon>
        <taxon>Eurotiomycetidae</taxon>
        <taxon>Eurotiales</taxon>
        <taxon>Aspergillaceae</taxon>
        <taxon>Penicillium</taxon>
    </lineage>
</organism>
<evidence type="ECO:0000256" key="2">
    <source>
        <dbReference type="SAM" id="Phobius"/>
    </source>
</evidence>
<feature type="region of interest" description="Disordered" evidence="1">
    <location>
        <begin position="280"/>
        <end position="322"/>
    </location>
</feature>